<dbReference type="EMBL" id="MT740725">
    <property type="protein sequence ID" value="QMV32330.1"/>
    <property type="molecule type" value="Genomic_DNA"/>
</dbReference>
<proteinExistence type="predicted"/>
<organism evidence="1 2">
    <name type="scientific">Ralstonia phage Adzire</name>
    <dbReference type="NCBI Taxonomy" id="2759711"/>
    <lineage>
        <taxon>Viruses</taxon>
        <taxon>Duplodnaviria</taxon>
        <taxon>Heunggongvirae</taxon>
        <taxon>Uroviricota</taxon>
        <taxon>Caudoviricetes</taxon>
        <taxon>Bakolyvirus</taxon>
        <taxon>Bakolyvirus simangalove</taxon>
    </lineage>
</organism>
<sequence>MTKHNPYDDLPPVTRDQAARTGNLLWHLLTDEVAAALPTNHAFLFTGWCYGDEASGERWVTLGKRCDPHGDAPYFCDTSGQMIYQPTHYAYVNVPDGVPAL</sequence>
<name>A0A7G5B7Q7_9CAUD</name>
<gene>
    <name evidence="1" type="ORF">S1_00013</name>
</gene>
<accession>A0A7G5B7Q7</accession>
<evidence type="ECO:0000313" key="2">
    <source>
        <dbReference type="Proteomes" id="UP000515295"/>
    </source>
</evidence>
<dbReference type="Proteomes" id="UP000515295">
    <property type="component" value="Segment"/>
</dbReference>
<reference evidence="1 2" key="1">
    <citation type="submission" date="2020-07" db="EMBL/GenBank/DDBJ databases">
        <title>Ralstonia phages.</title>
        <authorList>
            <person name="Trotereau A."/>
            <person name="Boyer C."/>
            <person name="Torres-Barcelo C."/>
        </authorList>
    </citation>
    <scope>NUCLEOTIDE SEQUENCE [LARGE SCALE GENOMIC DNA]</scope>
</reference>
<evidence type="ECO:0000313" key="1">
    <source>
        <dbReference type="EMBL" id="QMV32330.1"/>
    </source>
</evidence>
<protein>
    <submittedName>
        <fullName evidence="1">Uncharacterized protein</fullName>
    </submittedName>
</protein>